<dbReference type="HOGENOM" id="CLU_067347_1_0_11"/>
<dbReference type="OrthoDB" id="9804333at2"/>
<dbReference type="PANTHER" id="PTHR42924:SF3">
    <property type="entry name" value="POLYMERASE_HISTIDINOL PHOSPHATASE N-TERMINAL DOMAIN-CONTAINING PROTEIN"/>
    <property type="match status" value="1"/>
</dbReference>
<gene>
    <name evidence="3" type="ordered locus">FraEuI1c_0735</name>
</gene>
<evidence type="ECO:0000259" key="2">
    <source>
        <dbReference type="SMART" id="SM00481"/>
    </source>
</evidence>
<name>E3ITQ6_PSEI1</name>
<dbReference type="InterPro" id="IPR004013">
    <property type="entry name" value="PHP_dom"/>
</dbReference>
<proteinExistence type="predicted"/>
<dbReference type="SMART" id="SM00481">
    <property type="entry name" value="POLIIIAc"/>
    <property type="match status" value="1"/>
</dbReference>
<dbReference type="InterPro" id="IPR003141">
    <property type="entry name" value="Pol/His_phosphatase_N"/>
</dbReference>
<dbReference type="Pfam" id="PF02811">
    <property type="entry name" value="PHP"/>
    <property type="match status" value="1"/>
</dbReference>
<dbReference type="eggNOG" id="COG0613">
    <property type="taxonomic scope" value="Bacteria"/>
</dbReference>
<dbReference type="SUPFAM" id="SSF89550">
    <property type="entry name" value="PHP domain-like"/>
    <property type="match status" value="1"/>
</dbReference>
<accession>E3ITQ6</accession>
<dbReference type="Gene3D" id="3.20.20.140">
    <property type="entry name" value="Metal-dependent hydrolases"/>
    <property type="match status" value="1"/>
</dbReference>
<evidence type="ECO:0000313" key="3">
    <source>
        <dbReference type="EMBL" id="ADP78813.1"/>
    </source>
</evidence>
<feature type="domain" description="Polymerase/histidinol phosphatase N-terminal" evidence="2">
    <location>
        <begin position="4"/>
        <end position="68"/>
    </location>
</feature>
<reference evidence="3 4" key="1">
    <citation type="submission" date="2010-10" db="EMBL/GenBank/DDBJ databases">
        <title>Complete sequence of Frankia sp. EuI1c.</title>
        <authorList>
            <consortium name="US DOE Joint Genome Institute"/>
            <person name="Lucas S."/>
            <person name="Copeland A."/>
            <person name="Lapidus A."/>
            <person name="Cheng J.-F."/>
            <person name="Bruce D."/>
            <person name="Goodwin L."/>
            <person name="Pitluck S."/>
            <person name="Chertkov O."/>
            <person name="Detter J.C."/>
            <person name="Han C."/>
            <person name="Tapia R."/>
            <person name="Land M."/>
            <person name="Hauser L."/>
            <person name="Jeffries C."/>
            <person name="Kyrpides N."/>
            <person name="Ivanova N."/>
            <person name="Mikhailova N."/>
            <person name="Beauchemin N."/>
            <person name="Sen A."/>
            <person name="Sur S.A."/>
            <person name="Gtari M."/>
            <person name="Wall L."/>
            <person name="Tisa L."/>
            <person name="Woyke T."/>
        </authorList>
    </citation>
    <scope>NUCLEOTIDE SEQUENCE [LARGE SCALE GENOMIC DNA]</scope>
    <source>
        <strain evidence="4">DSM 45817 / CECT 9037 / EuI1c</strain>
    </source>
</reference>
<dbReference type="STRING" id="298654.FraEuI1c_0735"/>
<dbReference type="InterPro" id="IPR052018">
    <property type="entry name" value="PHP_domain"/>
</dbReference>
<dbReference type="AlphaFoldDB" id="E3ITQ6"/>
<dbReference type="KEGG" id="fri:FraEuI1c_0735"/>
<feature type="region of interest" description="Disordered" evidence="1">
    <location>
        <begin position="249"/>
        <end position="271"/>
    </location>
</feature>
<dbReference type="GO" id="GO:0004534">
    <property type="term" value="F:5'-3' RNA exonuclease activity"/>
    <property type="evidence" value="ECO:0007669"/>
    <property type="project" value="TreeGrafter"/>
</dbReference>
<dbReference type="GO" id="GO:0035312">
    <property type="term" value="F:5'-3' DNA exonuclease activity"/>
    <property type="evidence" value="ECO:0007669"/>
    <property type="project" value="TreeGrafter"/>
</dbReference>
<dbReference type="Gene3D" id="1.10.150.650">
    <property type="match status" value="1"/>
</dbReference>
<keyword evidence="4" id="KW-1185">Reference proteome</keyword>
<organism evidence="3 4">
    <name type="scientific">Pseudofrankia inefficax (strain DSM 45817 / CECT 9037 / DDB 130130 / EuI1c)</name>
    <name type="common">Frankia inefficax</name>
    <dbReference type="NCBI Taxonomy" id="298654"/>
    <lineage>
        <taxon>Bacteria</taxon>
        <taxon>Bacillati</taxon>
        <taxon>Actinomycetota</taxon>
        <taxon>Actinomycetes</taxon>
        <taxon>Frankiales</taxon>
        <taxon>Frankiaceae</taxon>
        <taxon>Pseudofrankia</taxon>
    </lineage>
</organism>
<dbReference type="Proteomes" id="UP000002484">
    <property type="component" value="Chromosome"/>
</dbReference>
<evidence type="ECO:0000256" key="1">
    <source>
        <dbReference type="SAM" id="MobiDB-lite"/>
    </source>
</evidence>
<protein>
    <submittedName>
        <fullName evidence="3">PHP domain protein</fullName>
    </submittedName>
</protein>
<dbReference type="PANTHER" id="PTHR42924">
    <property type="entry name" value="EXONUCLEASE"/>
    <property type="match status" value="1"/>
</dbReference>
<dbReference type="InParanoid" id="E3ITQ6"/>
<dbReference type="EMBL" id="CP002299">
    <property type="protein sequence ID" value="ADP78813.1"/>
    <property type="molecule type" value="Genomic_DNA"/>
</dbReference>
<dbReference type="InterPro" id="IPR016195">
    <property type="entry name" value="Pol/histidinol_Pase-like"/>
</dbReference>
<dbReference type="RefSeq" id="WP_013421934.1">
    <property type="nucleotide sequence ID" value="NC_014666.1"/>
</dbReference>
<sequence length="288" mass="29976">MAGIDLHTHSTASDGLLAPAALVAAAAGAGVGVLALTDHDTTAGVAEAEAALRPGMTLIPGAEISCEVRVDDGRVISLHVLAYLFDPAEPEFVAMRRRVRESRDSRARRMVELMVADGLPVSWEQVQARARGTVGRPHVAGALLEAGLISDLDEAFGPKWIGSRGPYHARKDQPDVAEALRLIHGAGGVSVFAHPYAAARGPIIGPDTIEYMASLGLGGVEVDHPDHEPAARDRLRDLAASLGLLTTGSSDFHGTREGPGRGLGAHSTGPDVLAEIIDRASGDTPRSA</sequence>
<evidence type="ECO:0000313" key="4">
    <source>
        <dbReference type="Proteomes" id="UP000002484"/>
    </source>
</evidence>